<evidence type="ECO:0000313" key="6">
    <source>
        <dbReference type="EMBL" id="RJP61041.1"/>
    </source>
</evidence>
<dbReference type="InterPro" id="IPR017871">
    <property type="entry name" value="ABC_transporter-like_CS"/>
</dbReference>
<dbReference type="Proteomes" id="UP000266426">
    <property type="component" value="Unassembled WGS sequence"/>
</dbReference>
<feature type="domain" description="ABC transporter" evidence="5">
    <location>
        <begin position="7"/>
        <end position="237"/>
    </location>
</feature>
<evidence type="ECO:0000256" key="2">
    <source>
        <dbReference type="ARBA" id="ARBA00022448"/>
    </source>
</evidence>
<comment type="similarity">
    <text evidence="1">Belongs to the ABC transporter superfamily.</text>
</comment>
<evidence type="ECO:0000313" key="7">
    <source>
        <dbReference type="Proteomes" id="UP000266426"/>
    </source>
</evidence>
<dbReference type="Pfam" id="PF00005">
    <property type="entry name" value="ABC_tran"/>
    <property type="match status" value="1"/>
</dbReference>
<dbReference type="CDD" id="cd03235">
    <property type="entry name" value="ABC_Metallic_Cations"/>
    <property type="match status" value="1"/>
</dbReference>
<keyword evidence="4 6" id="KW-0067">ATP-binding</keyword>
<organism evidence="6 7">
    <name type="scientific">Candidatus Auribacter fodinae</name>
    <dbReference type="NCBI Taxonomy" id="2093366"/>
    <lineage>
        <taxon>Bacteria</taxon>
        <taxon>Pseudomonadati</taxon>
        <taxon>Candidatus Auribacterota</taxon>
        <taxon>Candidatus Auribacteria</taxon>
        <taxon>Candidatus Auribacterales</taxon>
        <taxon>Candidatus Auribacteraceae</taxon>
        <taxon>Candidatus Auribacter</taxon>
    </lineage>
</organism>
<dbReference type="EMBL" id="QZJZ01000017">
    <property type="protein sequence ID" value="RJP61041.1"/>
    <property type="molecule type" value="Genomic_DNA"/>
</dbReference>
<reference evidence="6 7" key="1">
    <citation type="journal article" date="2017" name="ISME J.">
        <title>Energy and carbon metabolisms in a deep terrestrial subsurface fluid microbial community.</title>
        <authorList>
            <person name="Momper L."/>
            <person name="Jungbluth S.P."/>
            <person name="Lee M.D."/>
            <person name="Amend J.P."/>
        </authorList>
    </citation>
    <scope>NUCLEOTIDE SEQUENCE [LARGE SCALE GENOMIC DNA]</scope>
    <source>
        <strain evidence="6">SURF_26</strain>
    </source>
</reference>
<keyword evidence="2" id="KW-0813">Transport</keyword>
<name>A0A3A4RHM8_9BACT</name>
<dbReference type="GO" id="GO:0005524">
    <property type="term" value="F:ATP binding"/>
    <property type="evidence" value="ECO:0007669"/>
    <property type="project" value="UniProtKB-KW"/>
</dbReference>
<evidence type="ECO:0000256" key="3">
    <source>
        <dbReference type="ARBA" id="ARBA00022741"/>
    </source>
</evidence>
<gene>
    <name evidence="6" type="ORF">C4541_02925</name>
</gene>
<protein>
    <submittedName>
        <fullName evidence="6">Metal ABC transporter ATP-binding protein</fullName>
    </submittedName>
</protein>
<sequence>MPTDYSINFTDVSFAYNGSSIIENASFTIDTNESVCIIGPNGGGKTTLLKLMLGLVKPQNGTVTIGGGKVEAIRTCIGYMPQYLLFDPQFPVTVMDIVLMGRLGLKRVGLYGKQDKITARRILDELGMRHLENRMFSQLSGGERQRILIARALACEPRILLLDEATSNVDIFAEAQLMDVIQRLAGQMTVVMVSHDIGFVSHLFKRVICVNRKVFVHETKSLSGPVMEKLYGNSLRVVDHQNHME</sequence>
<dbReference type="AlphaFoldDB" id="A0A3A4RHM8"/>
<dbReference type="InterPro" id="IPR050153">
    <property type="entry name" value="Metal_Ion_Import_ABC"/>
</dbReference>
<comment type="caution">
    <text evidence="6">The sequence shown here is derived from an EMBL/GenBank/DDBJ whole genome shotgun (WGS) entry which is preliminary data.</text>
</comment>
<keyword evidence="3" id="KW-0547">Nucleotide-binding</keyword>
<dbReference type="SMART" id="SM00382">
    <property type="entry name" value="AAA"/>
    <property type="match status" value="1"/>
</dbReference>
<dbReference type="PROSITE" id="PS00211">
    <property type="entry name" value="ABC_TRANSPORTER_1"/>
    <property type="match status" value="1"/>
</dbReference>
<dbReference type="SUPFAM" id="SSF52540">
    <property type="entry name" value="P-loop containing nucleoside triphosphate hydrolases"/>
    <property type="match status" value="1"/>
</dbReference>
<dbReference type="Gene3D" id="3.40.50.300">
    <property type="entry name" value="P-loop containing nucleotide triphosphate hydrolases"/>
    <property type="match status" value="1"/>
</dbReference>
<dbReference type="InterPro" id="IPR003439">
    <property type="entry name" value="ABC_transporter-like_ATP-bd"/>
</dbReference>
<dbReference type="InterPro" id="IPR027417">
    <property type="entry name" value="P-loop_NTPase"/>
</dbReference>
<accession>A0A3A4RHM8</accession>
<evidence type="ECO:0000256" key="4">
    <source>
        <dbReference type="ARBA" id="ARBA00022840"/>
    </source>
</evidence>
<dbReference type="GO" id="GO:0016887">
    <property type="term" value="F:ATP hydrolysis activity"/>
    <property type="evidence" value="ECO:0007669"/>
    <property type="project" value="InterPro"/>
</dbReference>
<dbReference type="PANTHER" id="PTHR42734:SF17">
    <property type="entry name" value="METAL TRANSPORT SYSTEM ATP-BINDING PROTEIN TM_0124-RELATED"/>
    <property type="match status" value="1"/>
</dbReference>
<dbReference type="InterPro" id="IPR003593">
    <property type="entry name" value="AAA+_ATPase"/>
</dbReference>
<evidence type="ECO:0000256" key="1">
    <source>
        <dbReference type="ARBA" id="ARBA00005417"/>
    </source>
</evidence>
<dbReference type="PANTHER" id="PTHR42734">
    <property type="entry name" value="METAL TRANSPORT SYSTEM ATP-BINDING PROTEIN TM_0124-RELATED"/>
    <property type="match status" value="1"/>
</dbReference>
<dbReference type="FunFam" id="3.40.50.300:FF:000134">
    <property type="entry name" value="Iron-enterobactin ABC transporter ATP-binding protein"/>
    <property type="match status" value="1"/>
</dbReference>
<proteinExistence type="inferred from homology"/>
<dbReference type="PROSITE" id="PS50893">
    <property type="entry name" value="ABC_TRANSPORTER_2"/>
    <property type="match status" value="1"/>
</dbReference>
<evidence type="ECO:0000259" key="5">
    <source>
        <dbReference type="PROSITE" id="PS50893"/>
    </source>
</evidence>